<evidence type="ECO:0008006" key="3">
    <source>
        <dbReference type="Google" id="ProtNLM"/>
    </source>
</evidence>
<dbReference type="EMBL" id="BAIV01000057">
    <property type="protein sequence ID" value="GAE86581.1"/>
    <property type="molecule type" value="Genomic_DNA"/>
</dbReference>
<dbReference type="RefSeq" id="WP_044165747.1">
    <property type="nucleotide sequence ID" value="NZ_BAIV01000057.1"/>
</dbReference>
<evidence type="ECO:0000313" key="2">
    <source>
        <dbReference type="Proteomes" id="UP000019131"/>
    </source>
</evidence>
<protein>
    <recommendedName>
        <fullName evidence="3">DUF3876 domain-containing protein</fullName>
    </recommendedName>
</protein>
<dbReference type="Proteomes" id="UP000019131">
    <property type="component" value="Unassembled WGS sequence"/>
</dbReference>
<dbReference type="STRING" id="1445607.JCM10512_5106"/>
<name>W4V033_9BACE</name>
<comment type="caution">
    <text evidence="1">The sequence shown here is derived from an EMBL/GenBank/DDBJ whole genome shotgun (WGS) entry which is preliminary data.</text>
</comment>
<organism evidence="1 2">
    <name type="scientific">Bacteroides reticulotermitis JCM 10512</name>
    <dbReference type="NCBI Taxonomy" id="1445607"/>
    <lineage>
        <taxon>Bacteria</taxon>
        <taxon>Pseudomonadati</taxon>
        <taxon>Bacteroidota</taxon>
        <taxon>Bacteroidia</taxon>
        <taxon>Bacteroidales</taxon>
        <taxon>Bacteroidaceae</taxon>
        <taxon>Bacteroides</taxon>
    </lineage>
</organism>
<keyword evidence="2" id="KW-1185">Reference proteome</keyword>
<gene>
    <name evidence="1" type="ORF">JCM10512_5106</name>
</gene>
<proteinExistence type="predicted"/>
<accession>W4V033</accession>
<dbReference type="OrthoDB" id="1031312at2"/>
<evidence type="ECO:0000313" key="1">
    <source>
        <dbReference type="EMBL" id="GAE86581.1"/>
    </source>
</evidence>
<sequence>MSDPLKCQQYFLLEDIRGKWVSCGGDRSRMPEVHIYRTGVYHHRIKFSYDPNTVFNCPLWHRWGVTFFYLYGRIQLKYDAERDVLILSDYGDYYRAED</sequence>
<dbReference type="AlphaFoldDB" id="W4V033"/>
<reference evidence="1 2" key="1">
    <citation type="journal article" date="2014" name="Genome Announc.">
        <title>Draft Genome Sequence of Bacteroides reticulotermitis Strain JCM 10512T, Isolated from the Gut of a Termite.</title>
        <authorList>
            <person name="Yuki M."/>
            <person name="Oshima K."/>
            <person name="Suda W."/>
            <person name="Sakamoto M."/>
            <person name="Iida T."/>
            <person name="Hattori M."/>
            <person name="Ohkuma M."/>
        </authorList>
    </citation>
    <scope>NUCLEOTIDE SEQUENCE [LARGE SCALE GENOMIC DNA]</scope>
    <source>
        <strain evidence="1 2">JCM 10512</strain>
    </source>
</reference>